<protein>
    <submittedName>
        <fullName evidence="2">Uncharacterized protein</fullName>
    </submittedName>
</protein>
<organism evidence="2 3">
    <name type="scientific">Amazonocrinis nigriterrae CENA67</name>
    <dbReference type="NCBI Taxonomy" id="2794033"/>
    <lineage>
        <taxon>Bacteria</taxon>
        <taxon>Bacillati</taxon>
        <taxon>Cyanobacteriota</taxon>
        <taxon>Cyanophyceae</taxon>
        <taxon>Nostocales</taxon>
        <taxon>Nostocaceae</taxon>
        <taxon>Amazonocrinis</taxon>
        <taxon>Amazonocrinis nigriterrae</taxon>
    </lineage>
</organism>
<accession>A0A8J7L631</accession>
<keyword evidence="1" id="KW-1133">Transmembrane helix</keyword>
<evidence type="ECO:0000256" key="1">
    <source>
        <dbReference type="SAM" id="Phobius"/>
    </source>
</evidence>
<dbReference type="AlphaFoldDB" id="A0A8J7L631"/>
<evidence type="ECO:0000313" key="3">
    <source>
        <dbReference type="Proteomes" id="UP000632766"/>
    </source>
</evidence>
<keyword evidence="1" id="KW-0812">Transmembrane</keyword>
<dbReference type="Proteomes" id="UP000632766">
    <property type="component" value="Unassembled WGS sequence"/>
</dbReference>
<name>A0A8J7L631_9NOST</name>
<dbReference type="EMBL" id="JAECZC010000001">
    <property type="protein sequence ID" value="MBH8560680.1"/>
    <property type="molecule type" value="Genomic_DNA"/>
</dbReference>
<sequence length="69" mass="7396">MLVNNPDQSVNTNTSIDSCVPMPVPTKLTDKLPADSITSLMIATAILLRAATGLIQVLLPFMRQKASNN</sequence>
<gene>
    <name evidence="2" type="ORF">I8748_00390</name>
</gene>
<comment type="caution">
    <text evidence="2">The sequence shown here is derived from an EMBL/GenBank/DDBJ whole genome shotgun (WGS) entry which is preliminary data.</text>
</comment>
<feature type="transmembrane region" description="Helical" evidence="1">
    <location>
        <begin position="37"/>
        <end position="59"/>
    </location>
</feature>
<reference evidence="2 3" key="1">
    <citation type="journal article" date="2021" name="Int. J. Syst. Evol. Microbiol.">
        <title>Amazonocrinis nigriterrae gen. nov., sp. nov., Atlanticothrix silvestris gen. nov., sp. nov. and Dendronalium phyllosphericum gen. nov., sp. nov., nostocacean cyanobacteria from Brazilian environments.</title>
        <authorList>
            <person name="Alvarenga D.O."/>
            <person name="Andreote A.P.D."/>
            <person name="Branco L.H.Z."/>
            <person name="Delbaje E."/>
            <person name="Cruz R.B."/>
            <person name="Varani A.M."/>
            <person name="Fiore M.F."/>
        </authorList>
    </citation>
    <scope>NUCLEOTIDE SEQUENCE [LARGE SCALE GENOMIC DNA]</scope>
    <source>
        <strain evidence="2 3">CENA67</strain>
    </source>
</reference>
<keyword evidence="1" id="KW-0472">Membrane</keyword>
<proteinExistence type="predicted"/>
<keyword evidence="3" id="KW-1185">Reference proteome</keyword>
<evidence type="ECO:0000313" key="2">
    <source>
        <dbReference type="EMBL" id="MBH8560680.1"/>
    </source>
</evidence>
<dbReference type="RefSeq" id="WP_198122744.1">
    <property type="nucleotide sequence ID" value="NZ_JAECZC010000001.1"/>
</dbReference>